<name>A0ABR3AG23_9AGAR</name>
<dbReference type="Pfam" id="PF12937">
    <property type="entry name" value="F-box-like"/>
    <property type="match status" value="1"/>
</dbReference>
<comment type="caution">
    <text evidence="2">The sequence shown here is derived from an EMBL/GenBank/DDBJ whole genome shotgun (WGS) entry which is preliminary data.</text>
</comment>
<protein>
    <recommendedName>
        <fullName evidence="1">F-box domain-containing protein</fullName>
    </recommendedName>
</protein>
<dbReference type="SUPFAM" id="SSF52047">
    <property type="entry name" value="RNI-like"/>
    <property type="match status" value="1"/>
</dbReference>
<sequence>MSGFQVLPFDLLPPIFAQLDDRRDLHACSLASRTFNRAATPLLYRTLDSRIISKTLIHHPSTTLKEKPHLAQYVKHVTETGAVHRGLTPRYPTITEDTLSALSLCTNLYSMTWIDDTAATGRILLLFLAVLKKLPLRSLTIRTHSDLGEEVWKELITFTGLEKVSIWCMEGPPRVLQGWSSMLGKTLTHLELGRCAGVPPTILITVLSQLPLLTDLRLKGVPANAIWTILSYLPQLKSLDIEYLGGGSSLNVRRTQSLPVHGQSAHVTKHPSLPTLRNLIVRATTIDQKIWTWIRELTPNRGLESLKIHAFTLFSYNANRMMSYIESITGSGQATIPRIFILDLSLVHKDTLRRLEVVEAGLMTLPDLECLLSVFPKLEVLGCTVASKDANSFKQSIRGAHNLTTIMAQIRWIPDAATESQYRQKPGFNIQDARDLMLRAEGSRLRIVGVGSVMYVGRWVNPGPVFEVAENVAEDKWFT</sequence>
<dbReference type="InterPro" id="IPR036047">
    <property type="entry name" value="F-box-like_dom_sf"/>
</dbReference>
<organism evidence="2 3">
    <name type="scientific">Marasmius tenuissimus</name>
    <dbReference type="NCBI Taxonomy" id="585030"/>
    <lineage>
        <taxon>Eukaryota</taxon>
        <taxon>Fungi</taxon>
        <taxon>Dikarya</taxon>
        <taxon>Basidiomycota</taxon>
        <taxon>Agaricomycotina</taxon>
        <taxon>Agaricomycetes</taxon>
        <taxon>Agaricomycetidae</taxon>
        <taxon>Agaricales</taxon>
        <taxon>Marasmiineae</taxon>
        <taxon>Marasmiaceae</taxon>
        <taxon>Marasmius</taxon>
    </lineage>
</organism>
<keyword evidence="3" id="KW-1185">Reference proteome</keyword>
<accession>A0ABR3AG23</accession>
<dbReference type="Gene3D" id="3.80.10.10">
    <property type="entry name" value="Ribonuclease Inhibitor"/>
    <property type="match status" value="1"/>
</dbReference>
<feature type="domain" description="F-box" evidence="1">
    <location>
        <begin position="5"/>
        <end position="48"/>
    </location>
</feature>
<evidence type="ECO:0000313" key="3">
    <source>
        <dbReference type="Proteomes" id="UP001437256"/>
    </source>
</evidence>
<proteinExistence type="predicted"/>
<evidence type="ECO:0000259" key="1">
    <source>
        <dbReference type="Pfam" id="PF12937"/>
    </source>
</evidence>
<gene>
    <name evidence="2" type="ORF">AAF712_000296</name>
</gene>
<dbReference type="SUPFAM" id="SSF81383">
    <property type="entry name" value="F-box domain"/>
    <property type="match status" value="1"/>
</dbReference>
<reference evidence="2 3" key="1">
    <citation type="submission" date="2024-05" db="EMBL/GenBank/DDBJ databases">
        <title>A draft genome resource for the thread blight pathogen Marasmius tenuissimus strain MS-2.</title>
        <authorList>
            <person name="Yulfo-Soto G.E."/>
            <person name="Baruah I.K."/>
            <person name="Amoako-Attah I."/>
            <person name="Bukari Y."/>
            <person name="Meinhardt L.W."/>
            <person name="Bailey B.A."/>
            <person name="Cohen S.P."/>
        </authorList>
    </citation>
    <scope>NUCLEOTIDE SEQUENCE [LARGE SCALE GENOMIC DNA]</scope>
    <source>
        <strain evidence="2 3">MS-2</strain>
    </source>
</reference>
<dbReference type="InterPro" id="IPR001810">
    <property type="entry name" value="F-box_dom"/>
</dbReference>
<dbReference type="InterPro" id="IPR032675">
    <property type="entry name" value="LRR_dom_sf"/>
</dbReference>
<evidence type="ECO:0000313" key="2">
    <source>
        <dbReference type="EMBL" id="KAL0072533.1"/>
    </source>
</evidence>
<dbReference type="Proteomes" id="UP001437256">
    <property type="component" value="Unassembled WGS sequence"/>
</dbReference>
<dbReference type="EMBL" id="JBBXMP010000001">
    <property type="protein sequence ID" value="KAL0072533.1"/>
    <property type="molecule type" value="Genomic_DNA"/>
</dbReference>